<evidence type="ECO:0000256" key="6">
    <source>
        <dbReference type="ARBA" id="ARBA00023136"/>
    </source>
</evidence>
<keyword evidence="7" id="KW-0813">Transport</keyword>
<feature type="transmembrane region" description="Helical" evidence="7">
    <location>
        <begin position="127"/>
        <end position="154"/>
    </location>
</feature>
<feature type="transmembrane region" description="Helical" evidence="7">
    <location>
        <begin position="174"/>
        <end position="200"/>
    </location>
</feature>
<evidence type="ECO:0000256" key="1">
    <source>
        <dbReference type="ARBA" id="ARBA00004141"/>
    </source>
</evidence>
<name>A0A939DYT3_9CORY</name>
<comment type="function">
    <text evidence="7">Part of the twin-arginine translocation (Tat) system that transports large folded proteins containing a characteristic twin-arginine motif in their signal peptide across membranes. Together with TatB, TatC is part of a receptor directly interacting with Tat signal peptides.</text>
</comment>
<gene>
    <name evidence="7 9" type="primary">tatC</name>
    <name evidence="9" type="ORF">JZY06_02555</name>
</gene>
<feature type="transmembrane region" description="Helical" evidence="7">
    <location>
        <begin position="12"/>
        <end position="32"/>
    </location>
</feature>
<evidence type="ECO:0000256" key="8">
    <source>
        <dbReference type="SAM" id="MobiDB-lite"/>
    </source>
</evidence>
<evidence type="ECO:0000256" key="7">
    <source>
        <dbReference type="HAMAP-Rule" id="MF_00902"/>
    </source>
</evidence>
<keyword evidence="3 7" id="KW-0653">Protein transport</keyword>
<dbReference type="GO" id="GO:0033281">
    <property type="term" value="C:TAT protein transport complex"/>
    <property type="evidence" value="ECO:0007669"/>
    <property type="project" value="UniProtKB-UniRule"/>
</dbReference>
<accession>A0A939DYT3</accession>
<keyword evidence="7" id="KW-1003">Cell membrane</keyword>
<keyword evidence="4 7" id="KW-1133">Transmembrane helix</keyword>
<protein>
    <recommendedName>
        <fullName evidence="7">Sec-independent protein translocase protein TatC</fullName>
    </recommendedName>
</protein>
<dbReference type="EMBL" id="JAFLEQ010000003">
    <property type="protein sequence ID" value="MBN9643513.1"/>
    <property type="molecule type" value="Genomic_DNA"/>
</dbReference>
<dbReference type="InterPro" id="IPR019820">
    <property type="entry name" value="Sec-indep_translocase_CS"/>
</dbReference>
<organism evidence="9 10">
    <name type="scientific">Corynebacterium mendelii</name>
    <dbReference type="NCBI Taxonomy" id="2765362"/>
    <lineage>
        <taxon>Bacteria</taxon>
        <taxon>Bacillati</taxon>
        <taxon>Actinomycetota</taxon>
        <taxon>Actinomycetes</taxon>
        <taxon>Mycobacteriales</taxon>
        <taxon>Corynebacteriaceae</taxon>
        <taxon>Corynebacterium</taxon>
    </lineage>
</organism>
<dbReference type="InterPro" id="IPR002033">
    <property type="entry name" value="TatC"/>
</dbReference>
<keyword evidence="2 7" id="KW-0812">Transmembrane</keyword>
<evidence type="ECO:0000256" key="2">
    <source>
        <dbReference type="ARBA" id="ARBA00022692"/>
    </source>
</evidence>
<feature type="compositionally biased region" description="Low complexity" evidence="8">
    <location>
        <begin position="312"/>
        <end position="327"/>
    </location>
</feature>
<dbReference type="NCBIfam" id="TIGR00945">
    <property type="entry name" value="tatC"/>
    <property type="match status" value="1"/>
</dbReference>
<dbReference type="GO" id="GO:0009977">
    <property type="term" value="F:proton motive force dependent protein transmembrane transporter activity"/>
    <property type="evidence" value="ECO:0007669"/>
    <property type="project" value="TreeGrafter"/>
</dbReference>
<evidence type="ECO:0000256" key="5">
    <source>
        <dbReference type="ARBA" id="ARBA00023010"/>
    </source>
</evidence>
<dbReference type="GO" id="GO:0043953">
    <property type="term" value="P:protein transport by the Tat complex"/>
    <property type="evidence" value="ECO:0007669"/>
    <property type="project" value="UniProtKB-UniRule"/>
</dbReference>
<keyword evidence="10" id="KW-1185">Reference proteome</keyword>
<feature type="transmembrane region" description="Helical" evidence="7">
    <location>
        <begin position="212"/>
        <end position="228"/>
    </location>
</feature>
<dbReference type="GO" id="GO:0065002">
    <property type="term" value="P:intracellular protein transmembrane transport"/>
    <property type="evidence" value="ECO:0007669"/>
    <property type="project" value="TreeGrafter"/>
</dbReference>
<evidence type="ECO:0000313" key="10">
    <source>
        <dbReference type="Proteomes" id="UP000664332"/>
    </source>
</evidence>
<dbReference type="Pfam" id="PF00902">
    <property type="entry name" value="TatC"/>
    <property type="match status" value="1"/>
</dbReference>
<dbReference type="PROSITE" id="PS01218">
    <property type="entry name" value="TATC"/>
    <property type="match status" value="1"/>
</dbReference>
<proteinExistence type="inferred from homology"/>
<sequence length="333" mass="36141">MSLVEHLQELRRRVIVSVAALCVGTIIGYIWYAQGVHIAVGAVNIRIPTLGDILRGPYCDIPPERRADFSADGECKLLATAPFDMFMLRLKAGALAGAVFSSPVWLGQLWGFITPGLMKNEKRISRIFISLAVLLFTAGAVLAYFIVSVGLSFLLSIGQDTQTTALNGMLYFKFLLTLLVIFGISFEVPLIVVMLNILGLLPYEAVRDKRRIIIVVLFCFAAVATPGQDPFSMLVLGLVLCLLVELAFQFCRINDRRRTVNRPEWLDVDDTQASRLDSAATGAGGVQPIEPAQPLGPVQPVRPGSYGSAAAQPPGLRRGGQQQPGPGDFDDVV</sequence>
<reference evidence="9" key="1">
    <citation type="submission" date="2021-03" db="EMBL/GenBank/DDBJ databases">
        <authorList>
            <person name="Sun Q."/>
        </authorList>
    </citation>
    <scope>NUCLEOTIDE SEQUENCE</scope>
    <source>
        <strain evidence="9">CCM 8862</strain>
    </source>
</reference>
<dbReference type="HAMAP" id="MF_00902">
    <property type="entry name" value="TatC"/>
    <property type="match status" value="1"/>
</dbReference>
<dbReference type="PRINTS" id="PR01840">
    <property type="entry name" value="TATCFAMILY"/>
</dbReference>
<dbReference type="Proteomes" id="UP000664332">
    <property type="component" value="Unassembled WGS sequence"/>
</dbReference>
<evidence type="ECO:0000256" key="4">
    <source>
        <dbReference type="ARBA" id="ARBA00022989"/>
    </source>
</evidence>
<feature type="transmembrane region" description="Helical" evidence="7">
    <location>
        <begin position="234"/>
        <end position="253"/>
    </location>
</feature>
<comment type="caution">
    <text evidence="9">The sequence shown here is derived from an EMBL/GenBank/DDBJ whole genome shotgun (WGS) entry which is preliminary data.</text>
</comment>
<feature type="transmembrane region" description="Helical" evidence="7">
    <location>
        <begin position="92"/>
        <end position="115"/>
    </location>
</feature>
<evidence type="ECO:0000256" key="3">
    <source>
        <dbReference type="ARBA" id="ARBA00022927"/>
    </source>
</evidence>
<comment type="similarity">
    <text evidence="7">Belongs to the TatC family.</text>
</comment>
<dbReference type="PANTHER" id="PTHR30371:SF0">
    <property type="entry name" value="SEC-INDEPENDENT PROTEIN TRANSLOCASE PROTEIN TATC, CHLOROPLASTIC-RELATED"/>
    <property type="match status" value="1"/>
</dbReference>
<comment type="subunit">
    <text evidence="7">The Tat system comprises two distinct complexes: a TatABC complex, containing multiple copies of TatA, TatB and TatC subunits, and a separate TatA complex, containing only TatA subunits. Substrates initially bind to the TatABC complex, which probably triggers association of the separate TatA complex to form the active translocon.</text>
</comment>
<comment type="subcellular location">
    <subcellularLocation>
        <location evidence="7">Cell membrane</location>
        <topology evidence="7">Multi-pass membrane protein</topology>
    </subcellularLocation>
    <subcellularLocation>
        <location evidence="1">Membrane</location>
        <topology evidence="1">Multi-pass membrane protein</topology>
    </subcellularLocation>
</comment>
<keyword evidence="6 7" id="KW-0472">Membrane</keyword>
<feature type="region of interest" description="Disordered" evidence="8">
    <location>
        <begin position="277"/>
        <end position="333"/>
    </location>
</feature>
<dbReference type="PANTHER" id="PTHR30371">
    <property type="entry name" value="SEC-INDEPENDENT PROTEIN TRANSLOCASE PROTEIN TATC"/>
    <property type="match status" value="1"/>
</dbReference>
<keyword evidence="5 7" id="KW-0811">Translocation</keyword>
<dbReference type="AlphaFoldDB" id="A0A939DYT3"/>
<evidence type="ECO:0000313" key="9">
    <source>
        <dbReference type="EMBL" id="MBN9643513.1"/>
    </source>
</evidence>